<feature type="compositionally biased region" description="Polar residues" evidence="1">
    <location>
        <begin position="52"/>
        <end position="76"/>
    </location>
</feature>
<comment type="caution">
    <text evidence="2">The sequence shown here is derived from an EMBL/GenBank/DDBJ whole genome shotgun (WGS) entry which is preliminary data.</text>
</comment>
<organism evidence="2 3">
    <name type="scientific">Colletotrichum orbiculare (strain 104-T / ATCC 96160 / CBS 514.97 / LARS 414 / MAFF 240422)</name>
    <name type="common">Cucumber anthracnose fungus</name>
    <name type="synonym">Colletotrichum lagenarium</name>
    <dbReference type="NCBI Taxonomy" id="1213857"/>
    <lineage>
        <taxon>Eukaryota</taxon>
        <taxon>Fungi</taxon>
        <taxon>Dikarya</taxon>
        <taxon>Ascomycota</taxon>
        <taxon>Pezizomycotina</taxon>
        <taxon>Sordariomycetes</taxon>
        <taxon>Hypocreomycetidae</taxon>
        <taxon>Glomerellales</taxon>
        <taxon>Glomerellaceae</taxon>
        <taxon>Colletotrichum</taxon>
        <taxon>Colletotrichum orbiculare species complex</taxon>
    </lineage>
</organism>
<dbReference type="OrthoDB" id="4819332at2759"/>
<name>A0A484FQB3_COLOR</name>
<dbReference type="EMBL" id="AMCV02000021">
    <property type="protein sequence ID" value="TDZ19157.1"/>
    <property type="molecule type" value="Genomic_DNA"/>
</dbReference>
<proteinExistence type="predicted"/>
<reference evidence="3" key="2">
    <citation type="journal article" date="2019" name="Mol. Plant Microbe Interact.">
        <title>Genome sequence resources for four phytopathogenic fungi from the Colletotrichum orbiculare species complex.</title>
        <authorList>
            <person name="Gan P."/>
            <person name="Tsushima A."/>
            <person name="Narusaka M."/>
            <person name="Narusaka Y."/>
            <person name="Takano Y."/>
            <person name="Kubo Y."/>
            <person name="Shirasu K."/>
        </authorList>
    </citation>
    <scope>GENOME REANNOTATION</scope>
    <source>
        <strain evidence="3">104-T / ATCC 96160 / CBS 514.97 / LARS 414 / MAFF 240422</strain>
    </source>
</reference>
<gene>
    <name evidence="2" type="ORF">Cob_v007974</name>
</gene>
<dbReference type="AlphaFoldDB" id="A0A484FQB3"/>
<accession>A0A484FQB3</accession>
<protein>
    <submittedName>
        <fullName evidence="2">Uncharacterized protein</fullName>
    </submittedName>
</protein>
<reference evidence="3" key="1">
    <citation type="journal article" date="2013" name="New Phytol.">
        <title>Comparative genomic and transcriptomic analyses reveal the hemibiotrophic stage shift of Colletotrichum fungi.</title>
        <authorList>
            <person name="Gan P."/>
            <person name="Ikeda K."/>
            <person name="Irieda H."/>
            <person name="Narusaka M."/>
            <person name="O'Connell R.J."/>
            <person name="Narusaka Y."/>
            <person name="Takano Y."/>
            <person name="Kubo Y."/>
            <person name="Shirasu K."/>
        </authorList>
    </citation>
    <scope>NUCLEOTIDE SEQUENCE [LARGE SCALE GENOMIC DNA]</scope>
    <source>
        <strain evidence="3">104-T / ATCC 96160 / CBS 514.97 / LARS 414 / MAFF 240422</strain>
    </source>
</reference>
<dbReference type="Proteomes" id="UP000014480">
    <property type="component" value="Unassembled WGS sequence"/>
</dbReference>
<evidence type="ECO:0000256" key="1">
    <source>
        <dbReference type="SAM" id="MobiDB-lite"/>
    </source>
</evidence>
<evidence type="ECO:0000313" key="2">
    <source>
        <dbReference type="EMBL" id="TDZ19157.1"/>
    </source>
</evidence>
<keyword evidence="3" id="KW-1185">Reference proteome</keyword>
<feature type="region of interest" description="Disordered" evidence="1">
    <location>
        <begin position="43"/>
        <end position="76"/>
    </location>
</feature>
<sequence length="171" mass="19274">MSITLPDNGRARHLFRQNQPVTTERFLVMGQSRCEIALAGHMPYPHTRSHQTDTVSSMMSESPTRSHQRDPSSPTITGIPSILTVLREPEFFSSDDDLPRAYRHQSPETASRLARETLISMCRTIGVVGAQLNNGTNDSDFQLRQLIHLARNITKRLDSPEINGHPPRFES</sequence>
<evidence type="ECO:0000313" key="3">
    <source>
        <dbReference type="Proteomes" id="UP000014480"/>
    </source>
</evidence>